<reference evidence="5" key="1">
    <citation type="submission" date="2022-12" db="EMBL/GenBank/DDBJ databases">
        <title>Clostridium sp. nov., isolated from industrial wastewater.</title>
        <authorList>
            <person name="Jiayan W."/>
        </authorList>
    </citation>
    <scope>NUCLEOTIDE SEQUENCE</scope>
    <source>
        <strain evidence="5">ZC22-4</strain>
    </source>
</reference>
<dbReference type="InterPro" id="IPR042099">
    <property type="entry name" value="ANL_N_sf"/>
</dbReference>
<dbReference type="EMBL" id="JAPQFJ010000002">
    <property type="protein sequence ID" value="MCY6957632.1"/>
    <property type="molecule type" value="Genomic_DNA"/>
</dbReference>
<dbReference type="Gene3D" id="3.30.300.30">
    <property type="match status" value="1"/>
</dbReference>
<dbReference type="Pfam" id="PF00501">
    <property type="entry name" value="AMP-binding"/>
    <property type="match status" value="1"/>
</dbReference>
<dbReference type="InterPro" id="IPR000873">
    <property type="entry name" value="AMP-dep_synth/lig_dom"/>
</dbReference>
<evidence type="ECO:0000256" key="2">
    <source>
        <dbReference type="ARBA" id="ARBA00022598"/>
    </source>
</evidence>
<dbReference type="Proteomes" id="UP001144612">
    <property type="component" value="Unassembled WGS sequence"/>
</dbReference>
<comment type="similarity">
    <text evidence="1">Belongs to the ATP-dependent AMP-binding enzyme family.</text>
</comment>
<comment type="caution">
    <text evidence="5">The sequence shown here is derived from an EMBL/GenBank/DDBJ whole genome shotgun (WGS) entry which is preliminary data.</text>
</comment>
<dbReference type="InterPro" id="IPR045851">
    <property type="entry name" value="AMP-bd_C_sf"/>
</dbReference>
<proteinExistence type="inferred from homology"/>
<protein>
    <submittedName>
        <fullName evidence="5">AMP-binding protein</fullName>
    </submittedName>
</protein>
<accession>A0ABT4D5R5</accession>
<dbReference type="RefSeq" id="WP_268059992.1">
    <property type="nucleotide sequence ID" value="NZ_JAPQFJ010000002.1"/>
</dbReference>
<dbReference type="Pfam" id="PF13193">
    <property type="entry name" value="AMP-binding_C"/>
    <property type="match status" value="1"/>
</dbReference>
<feature type="domain" description="AMP-binding enzyme C-terminal" evidence="4">
    <location>
        <begin position="434"/>
        <end position="509"/>
    </location>
</feature>
<dbReference type="SUPFAM" id="SSF56801">
    <property type="entry name" value="Acetyl-CoA synthetase-like"/>
    <property type="match status" value="1"/>
</dbReference>
<evidence type="ECO:0000313" key="6">
    <source>
        <dbReference type="Proteomes" id="UP001144612"/>
    </source>
</evidence>
<sequence>MVANMVGSKTLKSQWNETVSYYRDRTFLKYISVNDEVNCFTYHEFDCKVKQAANVFLALGIRKQDLVALHLHNKPEYLICWLALAQIGAVSVPINEHFQIDECRYIIKKCDISRVITEPRCLNIYTEHYNELKLDTLILTDGFSEDSRVHMLEKEMALQSVSLNEQVSVSTEETAVILFTSGTTKHPKGAIYTHCNVIYGGLFHCAQIGMRTEDIFLTSMPCYHMDFQEMAATPVICAGATLVMVEHYSAHRFWRQICENKATYTDTMSILNRTMMLQPVQPWEKNHHLKEIYFSMGLSREEKEAFEERFNVRLLNSYGMTETVSAVTCVPLYGDQHWPSVGRPAISYEIKIIDENGNTLPACSEGEICVHGIPGCSIIPGYYKDEEATKLLIDKDGWLHSGDWGYLDDDGWLFFLCRCGDMIKRSGENISCVEIECVLTSHPMIMDAAVVGVPDSIRDKAVKAFVKLIDGATLTEDEIILYCKDRLACFKVPEFVAFVKDFPRTATGKIKKRELIEADKQ</sequence>
<evidence type="ECO:0000259" key="4">
    <source>
        <dbReference type="Pfam" id="PF13193"/>
    </source>
</evidence>
<organism evidence="5 6">
    <name type="scientific">Clostridium brassicae</name>
    <dbReference type="NCBI Taxonomy" id="2999072"/>
    <lineage>
        <taxon>Bacteria</taxon>
        <taxon>Bacillati</taxon>
        <taxon>Bacillota</taxon>
        <taxon>Clostridia</taxon>
        <taxon>Eubacteriales</taxon>
        <taxon>Clostridiaceae</taxon>
        <taxon>Clostridium</taxon>
    </lineage>
</organism>
<dbReference type="Gene3D" id="3.40.50.12780">
    <property type="entry name" value="N-terminal domain of ligase-like"/>
    <property type="match status" value="1"/>
</dbReference>
<name>A0ABT4D5R5_9CLOT</name>
<keyword evidence="6" id="KW-1185">Reference proteome</keyword>
<dbReference type="PANTHER" id="PTHR43201:SF5">
    <property type="entry name" value="MEDIUM-CHAIN ACYL-COA LIGASE ACSF2, MITOCHONDRIAL"/>
    <property type="match status" value="1"/>
</dbReference>
<dbReference type="PANTHER" id="PTHR43201">
    <property type="entry name" value="ACYL-COA SYNTHETASE"/>
    <property type="match status" value="1"/>
</dbReference>
<evidence type="ECO:0000259" key="3">
    <source>
        <dbReference type="Pfam" id="PF00501"/>
    </source>
</evidence>
<evidence type="ECO:0000313" key="5">
    <source>
        <dbReference type="EMBL" id="MCY6957632.1"/>
    </source>
</evidence>
<gene>
    <name evidence="5" type="ORF">OW729_03300</name>
</gene>
<feature type="domain" description="AMP-dependent synthetase/ligase" evidence="3">
    <location>
        <begin position="18"/>
        <end position="383"/>
    </location>
</feature>
<dbReference type="InterPro" id="IPR025110">
    <property type="entry name" value="AMP-bd_C"/>
</dbReference>
<keyword evidence="2" id="KW-0436">Ligase</keyword>
<evidence type="ECO:0000256" key="1">
    <source>
        <dbReference type="ARBA" id="ARBA00006432"/>
    </source>
</evidence>